<gene>
    <name evidence="1" type="ORF">PHACADRAFT_264583</name>
</gene>
<keyword evidence="2" id="KW-1185">Reference proteome</keyword>
<name>K5UKC9_PHACS</name>
<evidence type="ECO:0000313" key="1">
    <source>
        <dbReference type="EMBL" id="EKM50071.1"/>
    </source>
</evidence>
<dbReference type="KEGG" id="pco:PHACADRAFT_264583"/>
<proteinExistence type="predicted"/>
<sequence>MNSNRLADLLQSRTSSGAFLLEMFKGSMQQNHQEPHTQQSRINVLSGTASTIEGTIKAGNLSVDDLFDTEFMQVVLAIILDSHLCGFSKDELLCCSTDMTYYLETVKVHMPLFTPQTGISDSLTLHLAILWVGDQITHHLPKCCHLDLGSYPSCIFHAAQSAVRNSSLPAPRQLEILGRPLGDQDSISGLAA</sequence>
<dbReference type="Proteomes" id="UP000008370">
    <property type="component" value="Unassembled WGS sequence"/>
</dbReference>
<evidence type="ECO:0000313" key="2">
    <source>
        <dbReference type="Proteomes" id="UP000008370"/>
    </source>
</evidence>
<dbReference type="RefSeq" id="XP_007401265.1">
    <property type="nucleotide sequence ID" value="XM_007401203.1"/>
</dbReference>
<organism evidence="1 2">
    <name type="scientific">Phanerochaete carnosa (strain HHB-10118-sp)</name>
    <name type="common">White-rot fungus</name>
    <name type="synonym">Peniophora carnosa</name>
    <dbReference type="NCBI Taxonomy" id="650164"/>
    <lineage>
        <taxon>Eukaryota</taxon>
        <taxon>Fungi</taxon>
        <taxon>Dikarya</taxon>
        <taxon>Basidiomycota</taxon>
        <taxon>Agaricomycotina</taxon>
        <taxon>Agaricomycetes</taxon>
        <taxon>Polyporales</taxon>
        <taxon>Phanerochaetaceae</taxon>
        <taxon>Phanerochaete</taxon>
    </lineage>
</organism>
<dbReference type="AlphaFoldDB" id="K5UKC9"/>
<accession>K5UKC9</accession>
<protein>
    <submittedName>
        <fullName evidence="1">Uncharacterized protein</fullName>
    </submittedName>
</protein>
<dbReference type="EMBL" id="JH930479">
    <property type="protein sequence ID" value="EKM50071.1"/>
    <property type="molecule type" value="Genomic_DNA"/>
</dbReference>
<reference evidence="1 2" key="1">
    <citation type="journal article" date="2012" name="BMC Genomics">
        <title>Comparative genomics of the white-rot fungi, Phanerochaete carnosa and P. chrysosporium, to elucidate the genetic basis of the distinct wood types they colonize.</title>
        <authorList>
            <person name="Suzuki H."/>
            <person name="MacDonald J."/>
            <person name="Syed K."/>
            <person name="Salamov A."/>
            <person name="Hori C."/>
            <person name="Aerts A."/>
            <person name="Henrissat B."/>
            <person name="Wiebenga A."/>
            <person name="vanKuyk P.A."/>
            <person name="Barry K."/>
            <person name="Lindquist E."/>
            <person name="LaButti K."/>
            <person name="Lapidus A."/>
            <person name="Lucas S."/>
            <person name="Coutinho P."/>
            <person name="Gong Y."/>
            <person name="Samejima M."/>
            <person name="Mahadevan R."/>
            <person name="Abou-Zaid M."/>
            <person name="de Vries R.P."/>
            <person name="Igarashi K."/>
            <person name="Yadav J.S."/>
            <person name="Grigoriev I.V."/>
            <person name="Master E.R."/>
        </authorList>
    </citation>
    <scope>NUCLEOTIDE SEQUENCE [LARGE SCALE GENOMIC DNA]</scope>
    <source>
        <strain evidence="1 2">HHB-10118-sp</strain>
    </source>
</reference>
<dbReference type="HOGENOM" id="CLU_1415632_0_0_1"/>
<dbReference type="InParanoid" id="K5UKC9"/>
<dbReference type="GeneID" id="18918858"/>